<accession>A0A1M6R0U8</accession>
<dbReference type="SUPFAM" id="SSF48264">
    <property type="entry name" value="Cytochrome P450"/>
    <property type="match status" value="1"/>
</dbReference>
<dbReference type="STRING" id="1848.SAMN05443637_104127"/>
<dbReference type="AlphaFoldDB" id="A0A1M6R0U8"/>
<name>A0A1M6R0U8_PSETH</name>
<evidence type="ECO:0000256" key="1">
    <source>
        <dbReference type="ARBA" id="ARBA00010617"/>
    </source>
</evidence>
<dbReference type="Pfam" id="PF00067">
    <property type="entry name" value="p450"/>
    <property type="match status" value="1"/>
</dbReference>
<evidence type="ECO:0000256" key="3">
    <source>
        <dbReference type="ARBA" id="ARBA00022723"/>
    </source>
</evidence>
<dbReference type="InterPro" id="IPR036396">
    <property type="entry name" value="Cyt_P450_sf"/>
</dbReference>
<dbReference type="InterPro" id="IPR017972">
    <property type="entry name" value="Cyt_P450_CS"/>
</dbReference>
<dbReference type="InterPro" id="IPR001128">
    <property type="entry name" value="Cyt_P450"/>
</dbReference>
<sequence length="445" mass="48641">MQITTPTLTGLRRWVRWALRHGLIRFTTKRGAKAGELSARLILERALIEDPYAAYEALRAKGRLVRSGAVLLAHDHDVCTEILRSQDFGVVGPNSVAPPGTEKLVRFAGPGPVGPIEPPALLVVNPPDHTRMRKLVTRAFTVKAVTRLRGRTEEIATELLDAMAAKPGPVDLMEDYASLLPATVIAEMMGAPVEMRRQFLEWGAQAALSLDFGLPYREFVESERGLQALEDWMRGHFAEIRRNPGQNILSDLVRAHDEAGALDDDELASIAVLLLAAGFETTVNLIGNAVALLTAHRDQLTLLQSGQAQWSTAVDEALRMESPVQRTARLALRDTEVAGIPVPAGQVVITVLAAANRDPRVFADPARFDVTRANAGDHLAFSSGIHYCLGAGLARMEAEVGLQKLFERFPDLELAGRPRLRPTRTLRGFDAMPVRLTPARVEQPA</sequence>
<dbReference type="PANTHER" id="PTHR46696">
    <property type="entry name" value="P450, PUTATIVE (EUROFUNG)-RELATED"/>
    <property type="match status" value="1"/>
</dbReference>
<dbReference type="Gene3D" id="1.10.630.10">
    <property type="entry name" value="Cytochrome P450"/>
    <property type="match status" value="1"/>
</dbReference>
<dbReference type="GO" id="GO:0008395">
    <property type="term" value="F:steroid hydroxylase activity"/>
    <property type="evidence" value="ECO:0007669"/>
    <property type="project" value="TreeGrafter"/>
</dbReference>
<dbReference type="GO" id="GO:0036199">
    <property type="term" value="F:cholest-4-en-3-one 26-monooxygenase activity"/>
    <property type="evidence" value="ECO:0007669"/>
    <property type="project" value="TreeGrafter"/>
</dbReference>
<keyword evidence="4 7" id="KW-0560">Oxidoreductase</keyword>
<dbReference type="GO" id="GO:0005506">
    <property type="term" value="F:iron ion binding"/>
    <property type="evidence" value="ECO:0007669"/>
    <property type="project" value="InterPro"/>
</dbReference>
<protein>
    <recommendedName>
        <fullName evidence="10">Cytochrome P450</fullName>
    </recommendedName>
</protein>
<evidence type="ECO:0000256" key="4">
    <source>
        <dbReference type="ARBA" id="ARBA00023002"/>
    </source>
</evidence>
<keyword evidence="2 7" id="KW-0349">Heme</keyword>
<keyword evidence="6 7" id="KW-0503">Monooxygenase</keyword>
<dbReference type="PROSITE" id="PS00086">
    <property type="entry name" value="CYTOCHROME_P450"/>
    <property type="match status" value="1"/>
</dbReference>
<evidence type="ECO:0000256" key="7">
    <source>
        <dbReference type="RuleBase" id="RU000461"/>
    </source>
</evidence>
<keyword evidence="5 7" id="KW-0408">Iron</keyword>
<evidence type="ECO:0000256" key="6">
    <source>
        <dbReference type="ARBA" id="ARBA00023033"/>
    </source>
</evidence>
<evidence type="ECO:0000256" key="2">
    <source>
        <dbReference type="ARBA" id="ARBA00022617"/>
    </source>
</evidence>
<dbReference type="Proteomes" id="UP000184363">
    <property type="component" value="Unassembled WGS sequence"/>
</dbReference>
<dbReference type="RefSeq" id="WP_073456077.1">
    <property type="nucleotide sequence ID" value="NZ_FRAP01000004.1"/>
</dbReference>
<dbReference type="FunFam" id="1.10.630.10:FF:000018">
    <property type="entry name" value="Cytochrome P450 monooxygenase"/>
    <property type="match status" value="1"/>
</dbReference>
<dbReference type="PANTHER" id="PTHR46696:SF4">
    <property type="entry name" value="BIOTIN BIOSYNTHESIS CYTOCHROME P450"/>
    <property type="match status" value="1"/>
</dbReference>
<comment type="similarity">
    <text evidence="1 7">Belongs to the cytochrome P450 family.</text>
</comment>
<evidence type="ECO:0000256" key="5">
    <source>
        <dbReference type="ARBA" id="ARBA00023004"/>
    </source>
</evidence>
<gene>
    <name evidence="8" type="ORF">SAMN05443637_104127</name>
</gene>
<evidence type="ECO:0008006" key="10">
    <source>
        <dbReference type="Google" id="ProtNLM"/>
    </source>
</evidence>
<dbReference type="EMBL" id="FRAP01000004">
    <property type="protein sequence ID" value="SHK26149.1"/>
    <property type="molecule type" value="Genomic_DNA"/>
</dbReference>
<dbReference type="GO" id="GO:0020037">
    <property type="term" value="F:heme binding"/>
    <property type="evidence" value="ECO:0007669"/>
    <property type="project" value="InterPro"/>
</dbReference>
<dbReference type="PRINTS" id="PR00359">
    <property type="entry name" value="BP450"/>
</dbReference>
<dbReference type="PRINTS" id="PR00385">
    <property type="entry name" value="P450"/>
</dbReference>
<evidence type="ECO:0000313" key="8">
    <source>
        <dbReference type="EMBL" id="SHK26149.1"/>
    </source>
</evidence>
<reference evidence="8 9" key="1">
    <citation type="submission" date="2016-11" db="EMBL/GenBank/DDBJ databases">
        <authorList>
            <person name="Jaros S."/>
            <person name="Januszkiewicz K."/>
            <person name="Wedrychowicz H."/>
        </authorList>
    </citation>
    <scope>NUCLEOTIDE SEQUENCE [LARGE SCALE GENOMIC DNA]</scope>
    <source>
        <strain evidence="8 9">DSM 43832</strain>
    </source>
</reference>
<dbReference type="CDD" id="cd20625">
    <property type="entry name" value="CYP164-like"/>
    <property type="match status" value="1"/>
</dbReference>
<evidence type="ECO:0000313" key="9">
    <source>
        <dbReference type="Proteomes" id="UP000184363"/>
    </source>
</evidence>
<proteinExistence type="inferred from homology"/>
<dbReference type="GO" id="GO:0006707">
    <property type="term" value="P:cholesterol catabolic process"/>
    <property type="evidence" value="ECO:0007669"/>
    <property type="project" value="TreeGrafter"/>
</dbReference>
<dbReference type="InterPro" id="IPR002397">
    <property type="entry name" value="Cyt_P450_B"/>
</dbReference>
<keyword evidence="3 7" id="KW-0479">Metal-binding</keyword>
<organism evidence="8 9">
    <name type="scientific">Pseudonocardia thermophila</name>
    <dbReference type="NCBI Taxonomy" id="1848"/>
    <lineage>
        <taxon>Bacteria</taxon>
        <taxon>Bacillati</taxon>
        <taxon>Actinomycetota</taxon>
        <taxon>Actinomycetes</taxon>
        <taxon>Pseudonocardiales</taxon>
        <taxon>Pseudonocardiaceae</taxon>
        <taxon>Pseudonocardia</taxon>
    </lineage>
</organism>
<keyword evidence="9" id="KW-1185">Reference proteome</keyword>
<dbReference type="OrthoDB" id="142769at2"/>